<dbReference type="RefSeq" id="WP_080063604.1">
    <property type="nucleotide sequence ID" value="NZ_MZGX01000006.1"/>
</dbReference>
<comment type="caution">
    <text evidence="10">The sequence shown here is derived from an EMBL/GenBank/DDBJ whole genome shotgun (WGS) entry which is preliminary data.</text>
</comment>
<dbReference type="InterPro" id="IPR050297">
    <property type="entry name" value="LipidA_mod_glycosyltrf_83"/>
</dbReference>
<evidence type="ECO:0000256" key="1">
    <source>
        <dbReference type="ARBA" id="ARBA00004651"/>
    </source>
</evidence>
<dbReference type="InterPro" id="IPR038731">
    <property type="entry name" value="RgtA/B/C-like"/>
</dbReference>
<feature type="transmembrane region" description="Helical" evidence="8">
    <location>
        <begin position="303"/>
        <end position="324"/>
    </location>
</feature>
<feature type="transmembrane region" description="Helical" evidence="8">
    <location>
        <begin position="39"/>
        <end position="57"/>
    </location>
</feature>
<feature type="transmembrane region" description="Helical" evidence="8">
    <location>
        <begin position="491"/>
        <end position="512"/>
    </location>
</feature>
<dbReference type="STRING" id="48256.CLHUN_11470"/>
<keyword evidence="11" id="KW-1185">Reference proteome</keyword>
<evidence type="ECO:0000256" key="8">
    <source>
        <dbReference type="SAM" id="Phobius"/>
    </source>
</evidence>
<proteinExistence type="predicted"/>
<reference evidence="10 11" key="1">
    <citation type="submission" date="2017-03" db="EMBL/GenBank/DDBJ databases">
        <title>Genome sequence of Clostridium hungatei DSM 14427.</title>
        <authorList>
            <person name="Poehlein A."/>
            <person name="Daniel R."/>
        </authorList>
    </citation>
    <scope>NUCLEOTIDE SEQUENCE [LARGE SCALE GENOMIC DNA]</scope>
    <source>
        <strain evidence="10 11">DSM 14427</strain>
    </source>
</reference>
<feature type="transmembrane region" description="Helical" evidence="8">
    <location>
        <begin position="154"/>
        <end position="180"/>
    </location>
</feature>
<feature type="transmembrane region" description="Helical" evidence="8">
    <location>
        <begin position="210"/>
        <end position="231"/>
    </location>
</feature>
<sequence length="600" mass="66584">METCKNWFTYIYLTIFGICLSYSLFSATLNMGVNAKYPFIWYGGMLIVMGGLWLVLNTSAAITSHFRLSWVKPGSRKAAVFLEAFVLLSIVTAAALLRFWIISNLPMQPESDYLTYYKVAELLAQGKLISDGAGYCDYISQFPHVMGFPYILSLVFRVFGVSVSTGLYFNLAVSLLSIFFVHRTARLLAGNVGGILAAALVAFWPSQILYINQMASEPVFMCLTLICIWIAARLFKAPDGEKAWKILVFNIALGILLAIAGGVRPVAIILLIAIIICSVTYKARLTGSAEAGLIKSCMSRGWIRALAILTGYMACSLLISAATAKAIDRELPGTTASFGYNLMVGFNIESRGGWNEKDSSFLTQRFAETGSAEEAHIASRAMALSRLKEDPVGIANLIFQKYTLLWENDDYGSYWNLLFLKQQNNLTSQRNEFINSVTIWNNIYYIICVYLSLLAGIYLWFGKKVGTEHVLVLYFIGIAMLHMFLESQSRYHYNILPVFAILASAGAVEIFIHHADARRTATDSIATSATDFKSGEQSLEKAAAIEEQKSSEEELIEKEAGQIDNKFNLLDAIKQGHVTVTVTEAYLNSDKDKKEPGEKE</sequence>
<evidence type="ECO:0000256" key="6">
    <source>
        <dbReference type="ARBA" id="ARBA00022989"/>
    </source>
</evidence>
<feature type="transmembrane region" description="Helical" evidence="8">
    <location>
        <begin position="468"/>
        <end position="485"/>
    </location>
</feature>
<dbReference type="PANTHER" id="PTHR33908:SF11">
    <property type="entry name" value="MEMBRANE PROTEIN"/>
    <property type="match status" value="1"/>
</dbReference>
<evidence type="ECO:0000313" key="10">
    <source>
        <dbReference type="EMBL" id="OPX44915.1"/>
    </source>
</evidence>
<keyword evidence="4" id="KW-0808">Transferase</keyword>
<dbReference type="AlphaFoldDB" id="A0A1V4SN72"/>
<dbReference type="PANTHER" id="PTHR33908">
    <property type="entry name" value="MANNOSYLTRANSFERASE YKCB-RELATED"/>
    <property type="match status" value="1"/>
</dbReference>
<dbReference type="GO" id="GO:0009103">
    <property type="term" value="P:lipopolysaccharide biosynthetic process"/>
    <property type="evidence" value="ECO:0007669"/>
    <property type="project" value="UniProtKB-ARBA"/>
</dbReference>
<evidence type="ECO:0000256" key="5">
    <source>
        <dbReference type="ARBA" id="ARBA00022692"/>
    </source>
</evidence>
<evidence type="ECO:0000259" key="9">
    <source>
        <dbReference type="Pfam" id="PF13231"/>
    </source>
</evidence>
<organism evidence="10 11">
    <name type="scientific">Ruminiclostridium hungatei</name>
    <name type="common">Clostridium hungatei</name>
    <dbReference type="NCBI Taxonomy" id="48256"/>
    <lineage>
        <taxon>Bacteria</taxon>
        <taxon>Bacillati</taxon>
        <taxon>Bacillota</taxon>
        <taxon>Clostridia</taxon>
        <taxon>Eubacteriales</taxon>
        <taxon>Oscillospiraceae</taxon>
        <taxon>Ruminiclostridium</taxon>
    </lineage>
</organism>
<evidence type="ECO:0000256" key="3">
    <source>
        <dbReference type="ARBA" id="ARBA00022676"/>
    </source>
</evidence>
<feature type="transmembrane region" description="Helical" evidence="8">
    <location>
        <begin position="187"/>
        <end position="204"/>
    </location>
</feature>
<feature type="transmembrane region" description="Helical" evidence="8">
    <location>
        <begin position="78"/>
        <end position="101"/>
    </location>
</feature>
<evidence type="ECO:0000256" key="4">
    <source>
        <dbReference type="ARBA" id="ARBA00022679"/>
    </source>
</evidence>
<evidence type="ECO:0000313" key="11">
    <source>
        <dbReference type="Proteomes" id="UP000191554"/>
    </source>
</evidence>
<dbReference type="Pfam" id="PF13231">
    <property type="entry name" value="PMT_2"/>
    <property type="match status" value="1"/>
</dbReference>
<dbReference type="GO" id="GO:0016763">
    <property type="term" value="F:pentosyltransferase activity"/>
    <property type="evidence" value="ECO:0007669"/>
    <property type="project" value="TreeGrafter"/>
</dbReference>
<keyword evidence="5 8" id="KW-0812">Transmembrane</keyword>
<dbReference type="EMBL" id="MZGX01000006">
    <property type="protein sequence ID" value="OPX44915.1"/>
    <property type="molecule type" value="Genomic_DNA"/>
</dbReference>
<dbReference type="GO" id="GO:0005886">
    <property type="term" value="C:plasma membrane"/>
    <property type="evidence" value="ECO:0007669"/>
    <property type="project" value="UniProtKB-SubCell"/>
</dbReference>
<evidence type="ECO:0000256" key="7">
    <source>
        <dbReference type="ARBA" id="ARBA00023136"/>
    </source>
</evidence>
<keyword evidence="2" id="KW-1003">Cell membrane</keyword>
<comment type="subcellular location">
    <subcellularLocation>
        <location evidence="1">Cell membrane</location>
        <topology evidence="1">Multi-pass membrane protein</topology>
    </subcellularLocation>
</comment>
<feature type="domain" description="Glycosyltransferase RgtA/B/C/D-like" evidence="9">
    <location>
        <begin position="146"/>
        <end position="275"/>
    </location>
</feature>
<keyword evidence="6 8" id="KW-1133">Transmembrane helix</keyword>
<feature type="transmembrane region" description="Helical" evidence="8">
    <location>
        <begin position="243"/>
        <end position="260"/>
    </location>
</feature>
<feature type="transmembrane region" description="Helical" evidence="8">
    <location>
        <begin position="443"/>
        <end position="461"/>
    </location>
</feature>
<keyword evidence="3" id="KW-0328">Glycosyltransferase</keyword>
<protein>
    <recommendedName>
        <fullName evidence="9">Glycosyltransferase RgtA/B/C/D-like domain-containing protein</fullName>
    </recommendedName>
</protein>
<evidence type="ECO:0000256" key="2">
    <source>
        <dbReference type="ARBA" id="ARBA00022475"/>
    </source>
</evidence>
<dbReference type="OrthoDB" id="2445770at2"/>
<accession>A0A1V4SN72</accession>
<keyword evidence="7 8" id="KW-0472">Membrane</keyword>
<feature type="transmembrane region" description="Helical" evidence="8">
    <location>
        <begin position="7"/>
        <end position="27"/>
    </location>
</feature>
<name>A0A1V4SN72_RUMHU</name>
<gene>
    <name evidence="10" type="ORF">CLHUN_11470</name>
</gene>
<dbReference type="Proteomes" id="UP000191554">
    <property type="component" value="Unassembled WGS sequence"/>
</dbReference>